<dbReference type="Proteomes" id="UP000094336">
    <property type="component" value="Unassembled WGS sequence"/>
</dbReference>
<protein>
    <submittedName>
        <fullName evidence="1">Uncharacterized protein</fullName>
    </submittedName>
</protein>
<dbReference type="RefSeq" id="XP_018983914.1">
    <property type="nucleotide sequence ID" value="XM_019129542.1"/>
</dbReference>
<evidence type="ECO:0000313" key="1">
    <source>
        <dbReference type="EMBL" id="ODQ78586.1"/>
    </source>
</evidence>
<proteinExistence type="predicted"/>
<evidence type="ECO:0000313" key="2">
    <source>
        <dbReference type="Proteomes" id="UP000094336"/>
    </source>
</evidence>
<keyword evidence="2" id="KW-1185">Reference proteome</keyword>
<name>A0A1E3QLL0_9ASCO</name>
<sequence length="81" mass="8869">MLKVTYEDKIHLGHWTGVLPIIESLACKLPAGRPKCVTSSTDHTDGTAYQTGLARTFKFMCLPILLSILHLSGSGLRKQTT</sequence>
<dbReference type="EMBL" id="KV454435">
    <property type="protein sequence ID" value="ODQ78586.1"/>
    <property type="molecule type" value="Genomic_DNA"/>
</dbReference>
<gene>
    <name evidence="1" type="ORF">BABINDRAFT_162790</name>
</gene>
<reference evidence="2" key="1">
    <citation type="submission" date="2016-05" db="EMBL/GenBank/DDBJ databases">
        <title>Comparative genomics of biotechnologically important yeasts.</title>
        <authorList>
            <consortium name="DOE Joint Genome Institute"/>
            <person name="Riley R."/>
            <person name="Haridas S."/>
            <person name="Wolfe K.H."/>
            <person name="Lopes M.R."/>
            <person name="Hittinger C.T."/>
            <person name="Goker M."/>
            <person name="Salamov A."/>
            <person name="Wisecaver J."/>
            <person name="Long T.M."/>
            <person name="Aerts A.L."/>
            <person name="Barry K."/>
            <person name="Choi C."/>
            <person name="Clum A."/>
            <person name="Coughlan A.Y."/>
            <person name="Deshpande S."/>
            <person name="Douglass A.P."/>
            <person name="Hanson S.J."/>
            <person name="Klenk H.-P."/>
            <person name="Labutti K."/>
            <person name="Lapidus A."/>
            <person name="Lindquist E."/>
            <person name="Lipzen A."/>
            <person name="Meier-Kolthoff J.P."/>
            <person name="Ohm R.A."/>
            <person name="Otillar R.P."/>
            <person name="Pangilinan J."/>
            <person name="Peng Y."/>
            <person name="Rokas A."/>
            <person name="Rosa C.A."/>
            <person name="Scheuner C."/>
            <person name="Sibirny A.A."/>
            <person name="Slot J.C."/>
            <person name="Stielow J.B."/>
            <person name="Sun H."/>
            <person name="Kurtzman C.P."/>
            <person name="Blackwell M."/>
            <person name="Grigoriev I.V."/>
            <person name="Jeffries T.W."/>
        </authorList>
    </citation>
    <scope>NUCLEOTIDE SEQUENCE [LARGE SCALE GENOMIC DNA]</scope>
    <source>
        <strain evidence="2">NRRL Y-12698</strain>
    </source>
</reference>
<dbReference type="AlphaFoldDB" id="A0A1E3QLL0"/>
<accession>A0A1E3QLL0</accession>
<organism evidence="1 2">
    <name type="scientific">Babjeviella inositovora NRRL Y-12698</name>
    <dbReference type="NCBI Taxonomy" id="984486"/>
    <lineage>
        <taxon>Eukaryota</taxon>
        <taxon>Fungi</taxon>
        <taxon>Dikarya</taxon>
        <taxon>Ascomycota</taxon>
        <taxon>Saccharomycotina</taxon>
        <taxon>Pichiomycetes</taxon>
        <taxon>Serinales incertae sedis</taxon>
        <taxon>Babjeviella</taxon>
    </lineage>
</organism>
<dbReference type="GeneID" id="30147395"/>